<feature type="region of interest" description="Disordered" evidence="1">
    <location>
        <begin position="1"/>
        <end position="34"/>
    </location>
</feature>
<feature type="compositionally biased region" description="Polar residues" evidence="1">
    <location>
        <begin position="344"/>
        <end position="360"/>
    </location>
</feature>
<protein>
    <recommendedName>
        <fullName evidence="6">DUF4378 domain-containing protein</fullName>
    </recommendedName>
</protein>
<sequence>MGKEWYWSGSRSSTSKRGGGDKESAAANTTTTTPPSGCMSAVFHFFDFHHFQFPLHHHHQSSFKSTTSFLPDEDNTTLLKGVEAPRNSLELEETPLSSNLKQEEEEEENLKFPMGIQIKTSNNNRDTRSRSLVGGASNYDSSSEISSSPGAKTPNLVARLMGLDLLPETNSPSSSSSSFHEPPNHPPTKLNLHHHLRPRQVVLQNKPIIISHRNSMEVDVIAGTRSLPETPRVSSARRSVDVDHHHRLSLQINKENIGGGEDHHDFSRFSYLRRREIKQEDEYRSPSHYARQIVKQVKESVSRKVGLDITNTLRNRETILQAREEVFSQLKTKKSSSRALNKVASDQTSSPRKHSSTPASCSPRLSRFLEPKQKPVTTTPTITTTNYDNNKDHKIQTQPNVRVLSPKPKLQPVQEQQSSHSDKRPAKKCKKAASERFSPRLKKPPKSADVIRNKQEESFVRPSTANRANNPEKNSKKTPLSNDLFNISVPTLLPVKKEPSPPATKIPQKQVFLNVQSSKRTTSSSQLSSGAELEYITRILKRTGLDKHTPVSWFSPSHPLDPSIFHHLENNINPTSGSRCSGQLSLLCNRKLLFQLVDEILVDVLKPVINIKPWCCNYVRRRGHYYGSSMQQGLDLIDTLCLIIESFPCADCRVLEDIDGLIDRDLLKIMKLQNATSFEEEGDGVVIEIEKYILDSLIHETASLIRTS</sequence>
<evidence type="ECO:0000313" key="5">
    <source>
        <dbReference type="Proteomes" id="UP000827721"/>
    </source>
</evidence>
<gene>
    <name evidence="4" type="ORF">JRO89_XS11G0177800</name>
</gene>
<feature type="compositionally biased region" description="Low complexity" evidence="1">
    <location>
        <begin position="167"/>
        <end position="181"/>
    </location>
</feature>
<feature type="compositionally biased region" description="Basic and acidic residues" evidence="1">
    <location>
        <begin position="449"/>
        <end position="459"/>
    </location>
</feature>
<dbReference type="InterPro" id="IPR032795">
    <property type="entry name" value="DUF3741-assoc"/>
</dbReference>
<feature type="domain" description="DUF3741" evidence="3">
    <location>
        <begin position="141"/>
        <end position="171"/>
    </location>
</feature>
<dbReference type="Proteomes" id="UP000827721">
    <property type="component" value="Unassembled WGS sequence"/>
</dbReference>
<dbReference type="Pfam" id="PF14309">
    <property type="entry name" value="DUF4378"/>
    <property type="match status" value="1"/>
</dbReference>
<dbReference type="PANTHER" id="PTHR37751:SF1">
    <property type="entry name" value="LOW PROTEIN: M-PHASE INDUCER PHOSPHATASE-LIKE PROTEIN"/>
    <property type="match status" value="1"/>
</dbReference>
<feature type="compositionally biased region" description="Polar residues" evidence="1">
    <location>
        <begin position="461"/>
        <end position="483"/>
    </location>
</feature>
<evidence type="ECO:0000256" key="1">
    <source>
        <dbReference type="SAM" id="MobiDB-lite"/>
    </source>
</evidence>
<keyword evidence="5" id="KW-1185">Reference proteome</keyword>
<feature type="region of interest" description="Disordered" evidence="1">
    <location>
        <begin position="81"/>
        <end position="154"/>
    </location>
</feature>
<name>A0ABQ8HFZ0_9ROSI</name>
<dbReference type="PANTHER" id="PTHR37751">
    <property type="entry name" value="LOW PROTEIN: M-PHASE INDUCER PHOSPHATASE-LIKE PROTEIN"/>
    <property type="match status" value="1"/>
</dbReference>
<feature type="compositionally biased region" description="Low complexity" evidence="1">
    <location>
        <begin position="137"/>
        <end position="148"/>
    </location>
</feature>
<evidence type="ECO:0000259" key="2">
    <source>
        <dbReference type="Pfam" id="PF14309"/>
    </source>
</evidence>
<organism evidence="4 5">
    <name type="scientific">Xanthoceras sorbifolium</name>
    <dbReference type="NCBI Taxonomy" id="99658"/>
    <lineage>
        <taxon>Eukaryota</taxon>
        <taxon>Viridiplantae</taxon>
        <taxon>Streptophyta</taxon>
        <taxon>Embryophyta</taxon>
        <taxon>Tracheophyta</taxon>
        <taxon>Spermatophyta</taxon>
        <taxon>Magnoliopsida</taxon>
        <taxon>eudicotyledons</taxon>
        <taxon>Gunneridae</taxon>
        <taxon>Pentapetalae</taxon>
        <taxon>rosids</taxon>
        <taxon>malvids</taxon>
        <taxon>Sapindales</taxon>
        <taxon>Sapindaceae</taxon>
        <taxon>Xanthoceroideae</taxon>
        <taxon>Xanthoceras</taxon>
    </lineage>
</organism>
<reference evidence="4 5" key="1">
    <citation type="submission" date="2021-02" db="EMBL/GenBank/DDBJ databases">
        <title>Plant Genome Project.</title>
        <authorList>
            <person name="Zhang R.-G."/>
        </authorList>
    </citation>
    <scope>NUCLEOTIDE SEQUENCE [LARGE SCALE GENOMIC DNA]</scope>
    <source>
        <tissue evidence="4">Leaves</tissue>
    </source>
</reference>
<feature type="domain" description="DUF4378" evidence="2">
    <location>
        <begin position="532"/>
        <end position="700"/>
    </location>
</feature>
<dbReference type="EMBL" id="JAFEMO010000011">
    <property type="protein sequence ID" value="KAH7557546.1"/>
    <property type="molecule type" value="Genomic_DNA"/>
</dbReference>
<dbReference type="InterPro" id="IPR025486">
    <property type="entry name" value="DUF4378"/>
</dbReference>
<evidence type="ECO:0000259" key="3">
    <source>
        <dbReference type="Pfam" id="PF14383"/>
    </source>
</evidence>
<evidence type="ECO:0000313" key="4">
    <source>
        <dbReference type="EMBL" id="KAH7557546.1"/>
    </source>
</evidence>
<comment type="caution">
    <text evidence="4">The sequence shown here is derived from an EMBL/GenBank/DDBJ whole genome shotgun (WGS) entry which is preliminary data.</text>
</comment>
<evidence type="ECO:0008006" key="6">
    <source>
        <dbReference type="Google" id="ProtNLM"/>
    </source>
</evidence>
<dbReference type="Pfam" id="PF14383">
    <property type="entry name" value="VARLMGL"/>
    <property type="match status" value="1"/>
</dbReference>
<feature type="region of interest" description="Disordered" evidence="1">
    <location>
        <begin position="166"/>
        <end position="191"/>
    </location>
</feature>
<accession>A0ABQ8HFZ0</accession>
<feature type="region of interest" description="Disordered" evidence="1">
    <location>
        <begin position="333"/>
        <end position="483"/>
    </location>
</feature>
<proteinExistence type="predicted"/>